<evidence type="ECO:0000313" key="2">
    <source>
        <dbReference type="Proteomes" id="UP000013243"/>
    </source>
</evidence>
<dbReference type="AlphaFoldDB" id="A0A1B1A3K2"/>
<gene>
    <name evidence="1" type="ORF">K529_010185</name>
</gene>
<dbReference type="STRING" id="1265309.K529_010185"/>
<sequence length="144" mass="16338">MQRGVIALSAVHLASNLFEFHQAAVEIFGMQEKNRLTMGTDFRLSRSQNAGSLCFEVVARCKDVFDLVANVVNSASWIFVKEPLDRRPLPQWIEQFYLGVGQLDEHHRHTMVRFILGGTDICAERISILSHSSLQIRYSDGDMV</sequence>
<name>A0A1B1A3K2_9RHOB</name>
<reference evidence="1 2" key="1">
    <citation type="journal article" date="2016" name="ISME J.">
        <title>Global occurrence and heterogeneity of the Roseobacter-clade species Ruegeria mobilis.</title>
        <authorList>
            <person name="Sonnenschein E."/>
            <person name="Gram L."/>
        </authorList>
    </citation>
    <scope>NUCLEOTIDE SEQUENCE [LARGE SCALE GENOMIC DNA]</scope>
    <source>
        <strain evidence="1 2">F1926</strain>
    </source>
</reference>
<organism evidence="1 2">
    <name type="scientific">Tritonibacter mobilis F1926</name>
    <dbReference type="NCBI Taxonomy" id="1265309"/>
    <lineage>
        <taxon>Bacteria</taxon>
        <taxon>Pseudomonadati</taxon>
        <taxon>Pseudomonadota</taxon>
        <taxon>Alphaproteobacteria</taxon>
        <taxon>Rhodobacterales</taxon>
        <taxon>Paracoccaceae</taxon>
        <taxon>Tritonibacter</taxon>
    </lineage>
</organism>
<dbReference type="KEGG" id="rmb:K529_010185"/>
<dbReference type="EMBL" id="CP015230">
    <property type="protein sequence ID" value="ANP41131.1"/>
    <property type="molecule type" value="Genomic_DNA"/>
</dbReference>
<accession>A0A1B1A3K2</accession>
<evidence type="ECO:0000313" key="1">
    <source>
        <dbReference type="EMBL" id="ANP41131.1"/>
    </source>
</evidence>
<protein>
    <submittedName>
        <fullName evidence="1">Uncharacterized protein</fullName>
    </submittedName>
</protein>
<dbReference type="Proteomes" id="UP000013243">
    <property type="component" value="Chromosome"/>
</dbReference>
<proteinExistence type="predicted"/>